<dbReference type="EC" id="3.1.3.3" evidence="3"/>
<comment type="pathway">
    <text evidence="2">Amino-acid biosynthesis; L-serine biosynthesis; L-serine from 3-phospho-D-glycerate: step 3/3.</text>
</comment>
<dbReference type="NCBIfam" id="TIGR01488">
    <property type="entry name" value="HAD-SF-IB"/>
    <property type="match status" value="1"/>
</dbReference>
<evidence type="ECO:0000256" key="3">
    <source>
        <dbReference type="ARBA" id="ARBA00012640"/>
    </source>
</evidence>
<name>A0A6F9DW07_9ASCI</name>
<evidence type="ECO:0000256" key="7">
    <source>
        <dbReference type="ARBA" id="ARBA00022801"/>
    </source>
</evidence>
<gene>
    <name evidence="10" type="primary">Vps29-002</name>
</gene>
<dbReference type="SUPFAM" id="SSF56784">
    <property type="entry name" value="HAD-like"/>
    <property type="match status" value="1"/>
</dbReference>
<reference evidence="10" key="1">
    <citation type="submission" date="2020-04" db="EMBL/GenBank/DDBJ databases">
        <authorList>
            <person name="Neveu A P."/>
        </authorList>
    </citation>
    <scope>NUCLEOTIDE SEQUENCE</scope>
    <source>
        <tissue evidence="10">Whole embryo</tissue>
    </source>
</reference>
<evidence type="ECO:0000313" key="10">
    <source>
        <dbReference type="EMBL" id="CAB3267634.1"/>
    </source>
</evidence>
<sequence length="174" mass="19239">MGGSATFQESFEARLKIINPSCETVKKFLESHSPLLTPGVKEFVNLLRSKGCDVYLVSGGIMEIIEPVAALLDIPKENVFANRLKYFYSGEFAGFDKTCPTSRSGGKPVVVEKLKKQHGYQRLVMIGDGVTDMEACPPADAFIGFGVNVQRKAVKEKSKWFALSFQEIINVLKE</sequence>
<organism evidence="10">
    <name type="scientific">Phallusia mammillata</name>
    <dbReference type="NCBI Taxonomy" id="59560"/>
    <lineage>
        <taxon>Eukaryota</taxon>
        <taxon>Metazoa</taxon>
        <taxon>Chordata</taxon>
        <taxon>Tunicata</taxon>
        <taxon>Ascidiacea</taxon>
        <taxon>Phlebobranchia</taxon>
        <taxon>Ascidiidae</taxon>
        <taxon>Phallusia</taxon>
    </lineage>
</organism>
<keyword evidence="5" id="KW-0028">Amino-acid biosynthesis</keyword>
<evidence type="ECO:0000256" key="1">
    <source>
        <dbReference type="ARBA" id="ARBA00001946"/>
    </source>
</evidence>
<dbReference type="PANTHER" id="PTHR43344:SF2">
    <property type="entry name" value="PHOSPHOSERINE PHOSPHATASE"/>
    <property type="match status" value="1"/>
</dbReference>
<evidence type="ECO:0000256" key="2">
    <source>
        <dbReference type="ARBA" id="ARBA00005135"/>
    </source>
</evidence>
<dbReference type="EMBL" id="LR791772">
    <property type="protein sequence ID" value="CAB3267634.1"/>
    <property type="molecule type" value="mRNA"/>
</dbReference>
<comment type="cofactor">
    <cofactor evidence="1">
        <name>Mg(2+)</name>
        <dbReference type="ChEBI" id="CHEBI:18420"/>
    </cofactor>
</comment>
<dbReference type="GO" id="GO:0006564">
    <property type="term" value="P:L-serine biosynthetic process"/>
    <property type="evidence" value="ECO:0007669"/>
    <property type="project" value="UniProtKB-KW"/>
</dbReference>
<dbReference type="Pfam" id="PF00702">
    <property type="entry name" value="Hydrolase"/>
    <property type="match status" value="1"/>
</dbReference>
<protein>
    <recommendedName>
        <fullName evidence="4">Phosphoserine phosphatase</fullName>
        <ecNumber evidence="3">3.1.3.3</ecNumber>
    </recommendedName>
</protein>
<dbReference type="InterPro" id="IPR023214">
    <property type="entry name" value="HAD_sf"/>
</dbReference>
<dbReference type="PANTHER" id="PTHR43344">
    <property type="entry name" value="PHOSPHOSERINE PHOSPHATASE"/>
    <property type="match status" value="1"/>
</dbReference>
<dbReference type="FunFam" id="3.40.50.1000:FF:000077">
    <property type="entry name" value="Phosphoserine phosphatase, chloroplastic"/>
    <property type="match status" value="1"/>
</dbReference>
<proteinExistence type="evidence at transcript level"/>
<dbReference type="GO" id="GO:0005737">
    <property type="term" value="C:cytoplasm"/>
    <property type="evidence" value="ECO:0007669"/>
    <property type="project" value="TreeGrafter"/>
</dbReference>
<keyword evidence="7" id="KW-0378">Hydrolase</keyword>
<dbReference type="AlphaFoldDB" id="A0A6F9DW07"/>
<dbReference type="Gene3D" id="3.40.50.1000">
    <property type="entry name" value="HAD superfamily/HAD-like"/>
    <property type="match status" value="1"/>
</dbReference>
<keyword evidence="9" id="KW-0718">Serine biosynthesis</keyword>
<evidence type="ECO:0000256" key="8">
    <source>
        <dbReference type="ARBA" id="ARBA00022842"/>
    </source>
</evidence>
<evidence type="ECO:0000256" key="6">
    <source>
        <dbReference type="ARBA" id="ARBA00022723"/>
    </source>
</evidence>
<evidence type="ECO:0000256" key="5">
    <source>
        <dbReference type="ARBA" id="ARBA00022605"/>
    </source>
</evidence>
<dbReference type="InterPro" id="IPR036412">
    <property type="entry name" value="HAD-like_sf"/>
</dbReference>
<dbReference type="GO" id="GO:0000287">
    <property type="term" value="F:magnesium ion binding"/>
    <property type="evidence" value="ECO:0007669"/>
    <property type="project" value="TreeGrafter"/>
</dbReference>
<keyword evidence="6" id="KW-0479">Metal-binding</keyword>
<dbReference type="InterPro" id="IPR050582">
    <property type="entry name" value="HAD-like_SerB"/>
</dbReference>
<accession>A0A6F9DW07</accession>
<dbReference type="GO" id="GO:0036424">
    <property type="term" value="F:L-phosphoserine phosphatase activity"/>
    <property type="evidence" value="ECO:0007669"/>
    <property type="project" value="TreeGrafter"/>
</dbReference>
<evidence type="ECO:0000256" key="4">
    <source>
        <dbReference type="ARBA" id="ARBA00015196"/>
    </source>
</evidence>
<evidence type="ECO:0000256" key="9">
    <source>
        <dbReference type="ARBA" id="ARBA00023299"/>
    </source>
</evidence>
<keyword evidence="8" id="KW-0460">Magnesium</keyword>